<dbReference type="Proteomes" id="UP001056634">
    <property type="component" value="Segment"/>
</dbReference>
<keyword evidence="2" id="KW-1185">Reference proteome</keyword>
<dbReference type="EMBL" id="ON529851">
    <property type="protein sequence ID" value="UTC28619.1"/>
    <property type="molecule type" value="Genomic_DNA"/>
</dbReference>
<reference evidence="1" key="1">
    <citation type="submission" date="2022-04" db="EMBL/GenBank/DDBJ databases">
        <authorList>
            <person name="Friedrich I."/>
            <person name="Schneider D."/>
            <person name="Poehlein A."/>
            <person name="Hertel R."/>
            <person name="Daniel R."/>
        </authorList>
    </citation>
    <scope>NUCLEOTIDE SEQUENCE</scope>
</reference>
<evidence type="ECO:0000313" key="2">
    <source>
        <dbReference type="Proteomes" id="UP001056634"/>
    </source>
</evidence>
<accession>A0A9E7N5B1</accession>
<protein>
    <submittedName>
        <fullName evidence="1">Uncharacterized protein</fullName>
    </submittedName>
</protein>
<evidence type="ECO:0000313" key="1">
    <source>
        <dbReference type="EMBL" id="UTC28619.1"/>
    </source>
</evidence>
<name>A0A9E7N5B1_9CAUD</name>
<gene>
    <name evidence="1" type="ORF">MARCHEWKA_01060</name>
</gene>
<proteinExistence type="predicted"/>
<organism evidence="1 2">
    <name type="scientific">Brevundimonas phage vB_BpoS-Marchewka</name>
    <dbReference type="NCBI Taxonomy" id="2948604"/>
    <lineage>
        <taxon>Viruses</taxon>
        <taxon>Duplodnaviria</taxon>
        <taxon>Heunggongvirae</taxon>
        <taxon>Uroviricota</taxon>
        <taxon>Caudoviricetes</taxon>
        <taxon>Jeanschmidtviridae</taxon>
        <taxon>Marchewkavirus</taxon>
        <taxon>Marchewkavirus marchewka</taxon>
    </lineage>
</organism>
<sequence length="110" mass="12200">MLTRDESILETYYELHRNDYGYRPRMAGVTVAAAQAWLDARPDRPTGYGCPEAYARECAELAEAEAAYKAEGEAWAAAREAEAAEAAEAARFNVWDFDVSPAGRVDFHAH</sequence>